<protein>
    <submittedName>
        <fullName evidence="1">Uncharacterized protein</fullName>
    </submittedName>
</protein>
<gene>
    <name evidence="1" type="ORF">SCARUB_04888</name>
</gene>
<name>A0A1E3X4V4_9BACT</name>
<evidence type="ECO:0000313" key="1">
    <source>
        <dbReference type="EMBL" id="ODS30004.1"/>
    </source>
</evidence>
<accession>A0A1E3X4V4</accession>
<comment type="caution">
    <text evidence="1">The sequence shown here is derived from an EMBL/GenBank/DDBJ whole genome shotgun (WGS) entry which is preliminary data.</text>
</comment>
<sequence>RVRRYYRTERTKEWLRSLIAQLGEGEDPHRILKARTVTREDIYV</sequence>
<organism evidence="1 2">
    <name type="scientific">Candidatus Scalindua rubra</name>
    <dbReference type="NCBI Taxonomy" id="1872076"/>
    <lineage>
        <taxon>Bacteria</taxon>
        <taxon>Pseudomonadati</taxon>
        <taxon>Planctomycetota</taxon>
        <taxon>Candidatus Brocadiia</taxon>
        <taxon>Candidatus Brocadiales</taxon>
        <taxon>Candidatus Scalinduaceae</taxon>
        <taxon>Candidatus Scalindua</taxon>
    </lineage>
</organism>
<feature type="non-terminal residue" evidence="1">
    <location>
        <position position="1"/>
    </location>
</feature>
<reference evidence="1 2" key="1">
    <citation type="submission" date="2016-07" db="EMBL/GenBank/DDBJ databases">
        <title>Draft genome of Scalindua rubra, obtained from a brine-seawater interface in the Red Sea, sheds light on salt adaptation in anammox bacteria.</title>
        <authorList>
            <person name="Speth D.R."/>
            <person name="Lagkouvardos I."/>
            <person name="Wang Y."/>
            <person name="Qian P.-Y."/>
            <person name="Dutilh B.E."/>
            <person name="Jetten M.S."/>
        </authorList>
    </citation>
    <scope>NUCLEOTIDE SEQUENCE [LARGE SCALE GENOMIC DNA]</scope>
    <source>
        <strain evidence="1">BSI-1</strain>
    </source>
</reference>
<dbReference type="AlphaFoldDB" id="A0A1E3X4V4"/>
<dbReference type="Proteomes" id="UP000094056">
    <property type="component" value="Unassembled WGS sequence"/>
</dbReference>
<dbReference type="EMBL" id="MAYW01000308">
    <property type="protein sequence ID" value="ODS30004.1"/>
    <property type="molecule type" value="Genomic_DNA"/>
</dbReference>
<evidence type="ECO:0000313" key="2">
    <source>
        <dbReference type="Proteomes" id="UP000094056"/>
    </source>
</evidence>
<proteinExistence type="predicted"/>